<keyword evidence="4" id="KW-1185">Reference proteome</keyword>
<dbReference type="EMBL" id="CP060636">
    <property type="protein sequence ID" value="QNM13833.1"/>
    <property type="molecule type" value="Genomic_DNA"/>
</dbReference>
<name>A0A7G9GSQ1_9FIRM</name>
<dbReference type="InterPro" id="IPR006076">
    <property type="entry name" value="FAD-dep_OxRdtase"/>
</dbReference>
<dbReference type="Pfam" id="PF01266">
    <property type="entry name" value="DAO"/>
    <property type="match status" value="1"/>
</dbReference>
<dbReference type="Proteomes" id="UP000515856">
    <property type="component" value="Chromosome"/>
</dbReference>
<feature type="domain" description="BFD-like [2Fe-2S]-binding" evidence="2">
    <location>
        <begin position="397"/>
        <end position="450"/>
    </location>
</feature>
<dbReference type="Pfam" id="PF04324">
    <property type="entry name" value="Fer2_BFD"/>
    <property type="match status" value="1"/>
</dbReference>
<dbReference type="CDD" id="cd19946">
    <property type="entry name" value="GlpA-like_Fer2_BFD-like"/>
    <property type="match status" value="1"/>
</dbReference>
<dbReference type="InterPro" id="IPR036188">
    <property type="entry name" value="FAD/NAD-bd_sf"/>
</dbReference>
<dbReference type="Gene3D" id="3.50.50.60">
    <property type="entry name" value="FAD/NAD(P)-binding domain"/>
    <property type="match status" value="1"/>
</dbReference>
<dbReference type="InterPro" id="IPR007419">
    <property type="entry name" value="BFD-like_2Fe2S-bd_dom"/>
</dbReference>
<dbReference type="KEGG" id="ehn:H9Q80_07805"/>
<dbReference type="InterPro" id="IPR052745">
    <property type="entry name" value="G3P_Oxidase/Oxidoreductase"/>
</dbReference>
<accession>A0A7G9GSQ1</accession>
<protein>
    <submittedName>
        <fullName evidence="3">NAD(P)/FAD-dependent oxidoreductase</fullName>
    </submittedName>
</protein>
<dbReference type="PANTHER" id="PTHR42720">
    <property type="entry name" value="GLYCEROL-3-PHOSPHATE DEHYDROGENASE"/>
    <property type="match status" value="1"/>
</dbReference>
<evidence type="ECO:0000313" key="3">
    <source>
        <dbReference type="EMBL" id="QNM13833.1"/>
    </source>
</evidence>
<dbReference type="InterPro" id="IPR041854">
    <property type="entry name" value="BFD-like_2Fe2S-bd_dom_sf"/>
</dbReference>
<evidence type="ECO:0000259" key="2">
    <source>
        <dbReference type="Pfam" id="PF04324"/>
    </source>
</evidence>
<dbReference type="AlphaFoldDB" id="A0A7G9GSQ1"/>
<organism evidence="3 4">
    <name type="scientific">[Eubacterium] hominis</name>
    <dbReference type="NCBI Taxonomy" id="2764325"/>
    <lineage>
        <taxon>Bacteria</taxon>
        <taxon>Bacillati</taxon>
        <taxon>Bacillota</taxon>
        <taxon>Erysipelotrichia</taxon>
        <taxon>Erysipelotrichales</taxon>
        <taxon>Erysipelotrichaceae</taxon>
        <taxon>Amedibacillus</taxon>
    </lineage>
</organism>
<proteinExistence type="predicted"/>
<dbReference type="Gene3D" id="3.30.9.10">
    <property type="entry name" value="D-Amino Acid Oxidase, subunit A, domain 2"/>
    <property type="match status" value="1"/>
</dbReference>
<evidence type="ECO:0000259" key="1">
    <source>
        <dbReference type="Pfam" id="PF01266"/>
    </source>
</evidence>
<reference evidence="3 4" key="1">
    <citation type="submission" date="2020-08" db="EMBL/GenBank/DDBJ databases">
        <authorList>
            <person name="Liu C."/>
            <person name="Sun Q."/>
        </authorList>
    </citation>
    <scope>NUCLEOTIDE SEQUENCE [LARGE SCALE GENOMIC DNA]</scope>
    <source>
        <strain evidence="3 4">NSJ-61</strain>
    </source>
</reference>
<feature type="domain" description="FAD dependent oxidoreductase" evidence="1">
    <location>
        <begin position="3"/>
        <end position="349"/>
    </location>
</feature>
<dbReference type="RefSeq" id="WP_117451321.1">
    <property type="nucleotide sequence ID" value="NZ_CP060636.1"/>
</dbReference>
<dbReference type="SUPFAM" id="SSF54373">
    <property type="entry name" value="FAD-linked reductases, C-terminal domain"/>
    <property type="match status" value="1"/>
</dbReference>
<dbReference type="Gene3D" id="1.10.10.1100">
    <property type="entry name" value="BFD-like [2Fe-2S]-binding domain"/>
    <property type="match status" value="1"/>
</dbReference>
<sequence>MYDTVIIGAGISGTSLAFELSKQEGKILLLDKENDVADGTTKANSAIIHAGYDPECGTLMARYNVEGNRIIPQICKDLDVPIKNIGSLVVAFCEEEIETLKTIYERGVNNGVKGMRIVDKNELHEMEPNLNEKAVAALYAPSACIVNPWDLAIAYAETAVKNGVEFQANKEVSAIKQNERGFIVYTNDGSQYETKTVVNAAGVECDKIMGLVKEPDYTIFPNKGEYYLLDKNQGELVHHVIFQCPTKEGKGTLVAPTVHGNLIVGPSATSCDDEDFSTTQSGLDLVKKAALKSVPNINFRENIRTFAGIRARSNHGDFIIGEDPQIKGFFQIAAMQSPGLSSASAIAIDMVKRFQEKGLFLQPKANPVTTRKVVRFKEMSNEERENYIKEHPAYGRIICRCETISEGEILDALHRVITPVSIDGIKRRCNAGMGRCQGGFCGPKVQEIIAKELEITQEEVVQDKVGSVILYGKTKGGK</sequence>
<evidence type="ECO:0000313" key="4">
    <source>
        <dbReference type="Proteomes" id="UP000515856"/>
    </source>
</evidence>
<gene>
    <name evidence="3" type="ORF">H9Q80_07805</name>
</gene>
<dbReference type="SUPFAM" id="SSF51905">
    <property type="entry name" value="FAD/NAD(P)-binding domain"/>
    <property type="match status" value="1"/>
</dbReference>
<dbReference type="PANTHER" id="PTHR42720:SF1">
    <property type="entry name" value="GLYCEROL 3-PHOSPHATE OXIDASE"/>
    <property type="match status" value="1"/>
</dbReference>